<sequence>MRRAIARGRMLPQLSKNTKQIHKYEGYGLPVFVCGRPESISEVVDLILSSYYSHDFEHI</sequence>
<accession>X1LPC7</accession>
<comment type="caution">
    <text evidence="1">The sequence shown here is derived from an EMBL/GenBank/DDBJ whole genome shotgun (WGS) entry which is preliminary data.</text>
</comment>
<organism evidence="1">
    <name type="scientific">marine sediment metagenome</name>
    <dbReference type="NCBI Taxonomy" id="412755"/>
    <lineage>
        <taxon>unclassified sequences</taxon>
        <taxon>metagenomes</taxon>
        <taxon>ecological metagenomes</taxon>
    </lineage>
</organism>
<reference evidence="1" key="1">
    <citation type="journal article" date="2014" name="Front. Microbiol.">
        <title>High frequency of phylogenetically diverse reductive dehalogenase-homologous genes in deep subseafloor sedimentary metagenomes.</title>
        <authorList>
            <person name="Kawai M."/>
            <person name="Futagami T."/>
            <person name="Toyoda A."/>
            <person name="Takaki Y."/>
            <person name="Nishi S."/>
            <person name="Hori S."/>
            <person name="Arai W."/>
            <person name="Tsubouchi T."/>
            <person name="Morono Y."/>
            <person name="Uchiyama I."/>
            <person name="Ito T."/>
            <person name="Fujiyama A."/>
            <person name="Inagaki F."/>
            <person name="Takami H."/>
        </authorList>
    </citation>
    <scope>NUCLEOTIDE SEQUENCE</scope>
    <source>
        <strain evidence="1">Expedition CK06-06</strain>
    </source>
</reference>
<protein>
    <submittedName>
        <fullName evidence="1">Uncharacterized protein</fullName>
    </submittedName>
</protein>
<dbReference type="EMBL" id="BARV01018580">
    <property type="protein sequence ID" value="GAI21212.1"/>
    <property type="molecule type" value="Genomic_DNA"/>
</dbReference>
<evidence type="ECO:0000313" key="1">
    <source>
        <dbReference type="EMBL" id="GAI21212.1"/>
    </source>
</evidence>
<gene>
    <name evidence="1" type="ORF">S06H3_31383</name>
</gene>
<dbReference type="AlphaFoldDB" id="X1LPC7"/>
<name>X1LPC7_9ZZZZ</name>
<proteinExistence type="predicted"/>